<dbReference type="RefSeq" id="WP_091215703.1">
    <property type="nucleotide sequence ID" value="NZ_FNHE01000003.1"/>
</dbReference>
<dbReference type="Proteomes" id="UP000198680">
    <property type="component" value="Unassembled WGS sequence"/>
</dbReference>
<evidence type="ECO:0000256" key="1">
    <source>
        <dbReference type="SAM" id="MobiDB-lite"/>
    </source>
</evidence>
<dbReference type="EMBL" id="FNHE01000003">
    <property type="protein sequence ID" value="SDM04399.1"/>
    <property type="molecule type" value="Genomic_DNA"/>
</dbReference>
<keyword evidence="3" id="KW-1185">Reference proteome</keyword>
<sequence>MTAFPLSGRRVLRAATAPRGRWSARALVVVTALAVTVLSTGAPAANATFSDSVAPPSMRVGAGTVAPATNVRVETSCTTTTTVIQRTFQTTASGGLWQTGYRQTSSTATSTSNVESDVTTRTDGPGVNQYTTTRTIKDTELYATARWGLSTSARVTGYRMTAHTVYGPVLIGEPGPITTSMTRRYDAGVLSWNPRLSIDTLTDYGWIGTSQFTRPVTC</sequence>
<dbReference type="AlphaFoldDB" id="A0A1G9Q081"/>
<protein>
    <submittedName>
        <fullName evidence="2">Uncharacterized protein</fullName>
    </submittedName>
</protein>
<organism evidence="2 3">
    <name type="scientific">Geodermatophilus siccatus</name>
    <dbReference type="NCBI Taxonomy" id="1137991"/>
    <lineage>
        <taxon>Bacteria</taxon>
        <taxon>Bacillati</taxon>
        <taxon>Actinomycetota</taxon>
        <taxon>Actinomycetes</taxon>
        <taxon>Geodermatophilales</taxon>
        <taxon>Geodermatophilaceae</taxon>
        <taxon>Geodermatophilus</taxon>
    </lineage>
</organism>
<name>A0A1G9Q081_9ACTN</name>
<evidence type="ECO:0000313" key="3">
    <source>
        <dbReference type="Proteomes" id="UP000198680"/>
    </source>
</evidence>
<reference evidence="3" key="1">
    <citation type="submission" date="2016-10" db="EMBL/GenBank/DDBJ databases">
        <authorList>
            <person name="Varghese N."/>
            <person name="Submissions S."/>
        </authorList>
    </citation>
    <scope>NUCLEOTIDE SEQUENCE [LARGE SCALE GENOMIC DNA]</scope>
    <source>
        <strain evidence="3">DSM 45419</strain>
    </source>
</reference>
<gene>
    <name evidence="2" type="ORF">SAMN05660642_01444</name>
</gene>
<dbReference type="OrthoDB" id="5195827at2"/>
<feature type="region of interest" description="Disordered" evidence="1">
    <location>
        <begin position="103"/>
        <end position="127"/>
    </location>
</feature>
<dbReference type="STRING" id="1137991.SAMN05660642_01444"/>
<evidence type="ECO:0000313" key="2">
    <source>
        <dbReference type="EMBL" id="SDM04399.1"/>
    </source>
</evidence>
<proteinExistence type="predicted"/>
<accession>A0A1G9Q081</accession>